<dbReference type="GeneID" id="19974989"/>
<dbReference type="HOGENOM" id="CLU_084516_0_0_1"/>
<dbReference type="InterPro" id="IPR019095">
    <property type="entry name" value="Mediator_Med18"/>
</dbReference>
<accession>W2RNI6</accession>
<dbReference type="GO" id="GO:0070847">
    <property type="term" value="C:core mediator complex"/>
    <property type="evidence" value="ECO:0007669"/>
    <property type="project" value="TreeGrafter"/>
</dbReference>
<dbReference type="Proteomes" id="UP000030752">
    <property type="component" value="Unassembled WGS sequence"/>
</dbReference>
<dbReference type="GO" id="GO:0003712">
    <property type="term" value="F:transcription coregulator activity"/>
    <property type="evidence" value="ECO:0007669"/>
    <property type="project" value="InterPro"/>
</dbReference>
<evidence type="ECO:0000256" key="2">
    <source>
        <dbReference type="ARBA" id="ARBA00009814"/>
    </source>
</evidence>
<organism evidence="9 10">
    <name type="scientific">Cyphellophora europaea (strain CBS 101466)</name>
    <name type="common">Phialophora europaea</name>
    <dbReference type="NCBI Taxonomy" id="1220924"/>
    <lineage>
        <taxon>Eukaryota</taxon>
        <taxon>Fungi</taxon>
        <taxon>Dikarya</taxon>
        <taxon>Ascomycota</taxon>
        <taxon>Pezizomycotina</taxon>
        <taxon>Eurotiomycetes</taxon>
        <taxon>Chaetothyriomycetidae</taxon>
        <taxon>Chaetothyriales</taxon>
        <taxon>Cyphellophoraceae</taxon>
        <taxon>Cyphellophora</taxon>
    </lineage>
</organism>
<sequence length="260" mass="29264">MHEFSLYGQIPQNEQPRLLQQLVGVTRMKPQAFQELHLVFRSQVPSGIPNIPSSGEASTKQDVQRIAKMLTANLYFVQVIGEIEKPSGTTLDDADMANNDDFRDSQKDISWYFEFKDTPDPGKQAVSGRLLSRIPIEDGNIVKFMKSFGYDYVNRYLVKGDRFYDQDTTLSLHQLYRIPEAKGNEAEDWSFAKKDDAVSLFDISGAYILHVSIEAVDGSKAELKDRASAQLLAMRDTLKQAVALTPGDRLALDTRGPARR</sequence>
<comment type="function">
    <text evidence="8">Component of the Mediator complex, a coactivator involved in the regulated transcription of nearly all RNA polymerase II-dependent genes. Mediator functions as a bridge to convey information from gene-specific regulatory proteins to the basal RNA polymerase II transcription machinery. Mediator is recruited to promoters by direct interactions with regulatory proteins and serves as a scaffold for the assembly of a functional preinitiation complex with RNA polymerase II and the general transcription factors.</text>
</comment>
<keyword evidence="6 8" id="KW-0539">Nucleus</keyword>
<dbReference type="GO" id="GO:0016592">
    <property type="term" value="C:mediator complex"/>
    <property type="evidence" value="ECO:0007669"/>
    <property type="project" value="InterPro"/>
</dbReference>
<proteinExistence type="inferred from homology"/>
<evidence type="ECO:0000256" key="7">
    <source>
        <dbReference type="ARBA" id="ARBA00032012"/>
    </source>
</evidence>
<dbReference type="RefSeq" id="XP_008720196.1">
    <property type="nucleotide sequence ID" value="XM_008721974.1"/>
</dbReference>
<evidence type="ECO:0000313" key="9">
    <source>
        <dbReference type="EMBL" id="ETN38027.1"/>
    </source>
</evidence>
<keyword evidence="5 8" id="KW-0804">Transcription</keyword>
<evidence type="ECO:0000256" key="5">
    <source>
        <dbReference type="ARBA" id="ARBA00023163"/>
    </source>
</evidence>
<dbReference type="STRING" id="1220924.W2RNI6"/>
<dbReference type="GO" id="GO:0006357">
    <property type="term" value="P:regulation of transcription by RNA polymerase II"/>
    <property type="evidence" value="ECO:0007669"/>
    <property type="project" value="InterPro"/>
</dbReference>
<comment type="subunit">
    <text evidence="8">Component of the Mediator complex.</text>
</comment>
<dbReference type="OrthoDB" id="5348092at2759"/>
<protein>
    <recommendedName>
        <fullName evidence="3 8">Mediator of RNA polymerase II transcription subunit 18</fullName>
    </recommendedName>
    <alternativeName>
        <fullName evidence="7 8">Mediator complex subunit 18</fullName>
    </alternativeName>
</protein>
<name>W2RNI6_CYPE1</name>
<dbReference type="GO" id="GO:0006369">
    <property type="term" value="P:termination of RNA polymerase II transcription"/>
    <property type="evidence" value="ECO:0007669"/>
    <property type="project" value="TreeGrafter"/>
</dbReference>
<dbReference type="AlphaFoldDB" id="W2RNI6"/>
<keyword evidence="8" id="KW-0010">Activator</keyword>
<evidence type="ECO:0000256" key="8">
    <source>
        <dbReference type="RuleBase" id="RU364150"/>
    </source>
</evidence>
<evidence type="ECO:0000313" key="10">
    <source>
        <dbReference type="Proteomes" id="UP000030752"/>
    </source>
</evidence>
<dbReference type="PANTHER" id="PTHR13321:SF2">
    <property type="entry name" value="MEDIATOR OF RNA POLYMERASE II TRANSCRIPTION SUBUNIT 18"/>
    <property type="match status" value="1"/>
</dbReference>
<keyword evidence="4 8" id="KW-0805">Transcription regulation</keyword>
<keyword evidence="10" id="KW-1185">Reference proteome</keyword>
<dbReference type="Pfam" id="PF09637">
    <property type="entry name" value="Med18"/>
    <property type="match status" value="1"/>
</dbReference>
<dbReference type="eggNOG" id="ENOG502S7EN">
    <property type="taxonomic scope" value="Eukaryota"/>
</dbReference>
<dbReference type="Gene3D" id="2.40.320.10">
    <property type="entry name" value="Hypothetical Protein Pfu-838710-001"/>
    <property type="match status" value="1"/>
</dbReference>
<gene>
    <name evidence="8" type="primary">MED18</name>
    <name evidence="9" type="ORF">HMPREF1541_07650</name>
</gene>
<reference evidence="9 10" key="1">
    <citation type="submission" date="2013-03" db="EMBL/GenBank/DDBJ databases">
        <title>The Genome Sequence of Phialophora europaea CBS 101466.</title>
        <authorList>
            <consortium name="The Broad Institute Genomics Platform"/>
            <person name="Cuomo C."/>
            <person name="de Hoog S."/>
            <person name="Gorbushina A."/>
            <person name="Walker B."/>
            <person name="Young S.K."/>
            <person name="Zeng Q."/>
            <person name="Gargeya S."/>
            <person name="Fitzgerald M."/>
            <person name="Haas B."/>
            <person name="Abouelleil A."/>
            <person name="Allen A.W."/>
            <person name="Alvarado L."/>
            <person name="Arachchi H.M."/>
            <person name="Berlin A.M."/>
            <person name="Chapman S.B."/>
            <person name="Gainer-Dewar J."/>
            <person name="Goldberg J."/>
            <person name="Griggs A."/>
            <person name="Gujja S."/>
            <person name="Hansen M."/>
            <person name="Howarth C."/>
            <person name="Imamovic A."/>
            <person name="Ireland A."/>
            <person name="Larimer J."/>
            <person name="McCowan C."/>
            <person name="Murphy C."/>
            <person name="Pearson M."/>
            <person name="Poon T.W."/>
            <person name="Priest M."/>
            <person name="Roberts A."/>
            <person name="Saif S."/>
            <person name="Shea T."/>
            <person name="Sisk P."/>
            <person name="Sykes S."/>
            <person name="Wortman J."/>
            <person name="Nusbaum C."/>
            <person name="Birren B."/>
        </authorList>
    </citation>
    <scope>NUCLEOTIDE SEQUENCE [LARGE SCALE GENOMIC DNA]</scope>
    <source>
        <strain evidence="9 10">CBS 101466</strain>
    </source>
</reference>
<dbReference type="InParanoid" id="W2RNI6"/>
<dbReference type="PANTHER" id="PTHR13321">
    <property type="entry name" value="MEDIATOR OF RNA POLYMERASE II TRANSCRIPTION, SUBUNIT 18"/>
    <property type="match status" value="1"/>
</dbReference>
<comment type="similarity">
    <text evidence="2 8">Belongs to the Mediator complex subunit 18 family.</text>
</comment>
<evidence type="ECO:0000256" key="6">
    <source>
        <dbReference type="ARBA" id="ARBA00023242"/>
    </source>
</evidence>
<evidence type="ECO:0000256" key="3">
    <source>
        <dbReference type="ARBA" id="ARBA00019612"/>
    </source>
</evidence>
<comment type="subcellular location">
    <subcellularLocation>
        <location evidence="1 8">Nucleus</location>
    </subcellularLocation>
</comment>
<evidence type="ECO:0000256" key="1">
    <source>
        <dbReference type="ARBA" id="ARBA00004123"/>
    </source>
</evidence>
<evidence type="ECO:0000256" key="4">
    <source>
        <dbReference type="ARBA" id="ARBA00023015"/>
    </source>
</evidence>
<dbReference type="EMBL" id="KB822723">
    <property type="protein sequence ID" value="ETN38027.1"/>
    <property type="molecule type" value="Genomic_DNA"/>
</dbReference>
<dbReference type="VEuPathDB" id="FungiDB:HMPREF1541_07650"/>